<dbReference type="SMART" id="SM00271">
    <property type="entry name" value="DnaJ"/>
    <property type="match status" value="1"/>
</dbReference>
<dbReference type="PRINTS" id="PR00625">
    <property type="entry name" value="JDOMAIN"/>
</dbReference>
<name>A0A977PUT6_9CYAN</name>
<feature type="domain" description="J" evidence="2">
    <location>
        <begin position="6"/>
        <end position="68"/>
    </location>
</feature>
<feature type="compositionally biased region" description="Polar residues" evidence="1">
    <location>
        <begin position="70"/>
        <end position="81"/>
    </location>
</feature>
<dbReference type="InterPro" id="IPR036869">
    <property type="entry name" value="J_dom_sf"/>
</dbReference>
<sequence length="228" mass="25473">MTNCEYYYQVLGLEVGASLEEVNQAYRDLAFIWHPDRLPMDNPRLQEKAAIKLKEINQARDQLRLLNCSTLPTPKASTTPNGDRRPPQTVTHREPTHPPRESHKRPYYQDLTGADLRGANLKEKDLSGRKLIQADLSHADLSDAFLHQINLEQANLFQANLFRANLLEANLRFANLQEANLIGADLSGADLSQANLRGAKILVGKRMMVKLTGVILAGAILPDGTIHH</sequence>
<dbReference type="Proteomes" id="UP001065613">
    <property type="component" value="Chromosome"/>
</dbReference>
<feature type="compositionally biased region" description="Basic and acidic residues" evidence="1">
    <location>
        <begin position="82"/>
        <end position="101"/>
    </location>
</feature>
<dbReference type="InterPro" id="IPR051082">
    <property type="entry name" value="Pentapeptide-BTB/POZ_domain"/>
</dbReference>
<dbReference type="AlphaFoldDB" id="A0A977PUT6"/>
<accession>A0A977PUT6</accession>
<evidence type="ECO:0000256" key="1">
    <source>
        <dbReference type="SAM" id="MobiDB-lite"/>
    </source>
</evidence>
<evidence type="ECO:0000259" key="2">
    <source>
        <dbReference type="PROSITE" id="PS50076"/>
    </source>
</evidence>
<gene>
    <name evidence="3" type="ORF">KA717_23700</name>
</gene>
<protein>
    <submittedName>
        <fullName evidence="3">Pentapeptide repeat-containing protein</fullName>
    </submittedName>
</protein>
<evidence type="ECO:0000313" key="3">
    <source>
        <dbReference type="EMBL" id="UXE58975.1"/>
    </source>
</evidence>
<proteinExistence type="predicted"/>
<dbReference type="PANTHER" id="PTHR14136">
    <property type="entry name" value="BTB_POZ DOMAIN-CONTAINING PROTEIN KCTD9"/>
    <property type="match status" value="1"/>
</dbReference>
<dbReference type="KEGG" id="wna:KA717_23700"/>
<dbReference type="Pfam" id="PF00226">
    <property type="entry name" value="DnaJ"/>
    <property type="match status" value="1"/>
</dbReference>
<feature type="region of interest" description="Disordered" evidence="1">
    <location>
        <begin position="70"/>
        <end position="106"/>
    </location>
</feature>
<dbReference type="EMBL" id="CP073041">
    <property type="protein sequence ID" value="UXE58975.1"/>
    <property type="molecule type" value="Genomic_DNA"/>
</dbReference>
<dbReference type="SUPFAM" id="SSF141571">
    <property type="entry name" value="Pentapeptide repeat-like"/>
    <property type="match status" value="1"/>
</dbReference>
<dbReference type="CDD" id="cd06257">
    <property type="entry name" value="DnaJ"/>
    <property type="match status" value="1"/>
</dbReference>
<dbReference type="Gene3D" id="2.160.20.80">
    <property type="entry name" value="E3 ubiquitin-protein ligase SopA"/>
    <property type="match status" value="1"/>
</dbReference>
<dbReference type="SUPFAM" id="SSF46565">
    <property type="entry name" value="Chaperone J-domain"/>
    <property type="match status" value="1"/>
</dbReference>
<dbReference type="InterPro" id="IPR001623">
    <property type="entry name" value="DnaJ_domain"/>
</dbReference>
<dbReference type="Pfam" id="PF00805">
    <property type="entry name" value="Pentapeptide"/>
    <property type="match status" value="2"/>
</dbReference>
<dbReference type="Gene3D" id="1.10.287.110">
    <property type="entry name" value="DnaJ domain"/>
    <property type="match status" value="1"/>
</dbReference>
<dbReference type="InterPro" id="IPR001646">
    <property type="entry name" value="5peptide_repeat"/>
</dbReference>
<dbReference type="PROSITE" id="PS50076">
    <property type="entry name" value="DNAJ_2"/>
    <property type="match status" value="1"/>
</dbReference>
<reference evidence="3" key="1">
    <citation type="submission" date="2021-04" db="EMBL/GenBank/DDBJ databases">
        <title>Genome sequence of Woronichinia naegeliana from Washington state freshwater lake bloom.</title>
        <authorList>
            <person name="Dreher T.W."/>
        </authorList>
    </citation>
    <scope>NUCLEOTIDE SEQUENCE</scope>
    <source>
        <strain evidence="3">WA131</strain>
    </source>
</reference>
<organism evidence="3">
    <name type="scientific">Woronichinia naegeliana WA131</name>
    <dbReference type="NCBI Taxonomy" id="2824559"/>
    <lineage>
        <taxon>Bacteria</taxon>
        <taxon>Bacillati</taxon>
        <taxon>Cyanobacteriota</taxon>
        <taxon>Cyanophyceae</taxon>
        <taxon>Synechococcales</taxon>
        <taxon>Coelosphaeriaceae</taxon>
        <taxon>Woronichinia</taxon>
    </lineage>
</organism>
<dbReference type="PANTHER" id="PTHR14136:SF17">
    <property type="entry name" value="BTB_POZ DOMAIN-CONTAINING PROTEIN KCTD9"/>
    <property type="match status" value="1"/>
</dbReference>